<dbReference type="STRING" id="6412.T1EJR1"/>
<evidence type="ECO:0000313" key="10">
    <source>
        <dbReference type="Proteomes" id="UP000015101"/>
    </source>
</evidence>
<reference evidence="10" key="1">
    <citation type="submission" date="2012-12" db="EMBL/GenBank/DDBJ databases">
        <authorList>
            <person name="Hellsten U."/>
            <person name="Grimwood J."/>
            <person name="Chapman J.A."/>
            <person name="Shapiro H."/>
            <person name="Aerts A."/>
            <person name="Otillar R.P."/>
            <person name="Terry A.Y."/>
            <person name="Boore J.L."/>
            <person name="Simakov O."/>
            <person name="Marletaz F."/>
            <person name="Cho S.-J."/>
            <person name="Edsinger-Gonzales E."/>
            <person name="Havlak P."/>
            <person name="Kuo D.-H."/>
            <person name="Larsson T."/>
            <person name="Lv J."/>
            <person name="Arendt D."/>
            <person name="Savage R."/>
            <person name="Osoegawa K."/>
            <person name="de Jong P."/>
            <person name="Lindberg D.R."/>
            <person name="Seaver E.C."/>
            <person name="Weisblat D.A."/>
            <person name="Putnam N.H."/>
            <person name="Grigoriev I.V."/>
            <person name="Rokhsar D.S."/>
        </authorList>
    </citation>
    <scope>NUCLEOTIDE SEQUENCE</scope>
</reference>
<dbReference type="InterPro" id="IPR058766">
    <property type="entry name" value="HHH_XRCC3_RAD51B"/>
</dbReference>
<dbReference type="OMA" id="SAVELMM"/>
<keyword evidence="3" id="KW-0227">DNA damage</keyword>
<dbReference type="SUPFAM" id="SSF52540">
    <property type="entry name" value="P-loop containing nucleoside triphosphate hydrolases"/>
    <property type="match status" value="1"/>
</dbReference>
<keyword evidence="4" id="KW-0238">DNA-binding</keyword>
<dbReference type="PROSITE" id="PS50162">
    <property type="entry name" value="RECA_2"/>
    <property type="match status" value="1"/>
</dbReference>
<evidence type="ECO:0000256" key="3">
    <source>
        <dbReference type="ARBA" id="ARBA00022763"/>
    </source>
</evidence>
<dbReference type="HOGENOM" id="CLU_166526_0_0_1"/>
<dbReference type="PANTHER" id="PTHR46456">
    <property type="entry name" value="DNA REPAIR PROTEIN RAD51 HOMOLOG 2"/>
    <property type="match status" value="1"/>
</dbReference>
<sequence length="120" mass="13202">LMSKKLRCLGFDKGLVESLTRHGLLCCKDVLNKSAVELMMMLKISIQTSTYIIEKASEACKPLHLTALDLLEKNKFNSFLMTSLKPLDDVLKGGLLFSSITEIAGPPGCGKTQFCFMLSV</sequence>
<comment type="similarity">
    <text evidence="2">Belongs to the RecA family. RAD51 subfamily.</text>
</comment>
<reference evidence="9" key="3">
    <citation type="submission" date="2015-06" db="UniProtKB">
        <authorList>
            <consortium name="EnsemblMetazoa"/>
        </authorList>
    </citation>
    <scope>IDENTIFICATION</scope>
</reference>
<evidence type="ECO:0000256" key="1">
    <source>
        <dbReference type="ARBA" id="ARBA00004123"/>
    </source>
</evidence>
<dbReference type="EMBL" id="KB097143">
    <property type="protein sequence ID" value="ESN99049.1"/>
    <property type="molecule type" value="Genomic_DNA"/>
</dbReference>
<dbReference type="GeneID" id="20196811"/>
<dbReference type="GO" id="GO:0003677">
    <property type="term" value="F:DNA binding"/>
    <property type="evidence" value="ECO:0007669"/>
    <property type="project" value="InterPro"/>
</dbReference>
<dbReference type="InterPro" id="IPR027417">
    <property type="entry name" value="P-loop_NTPase"/>
</dbReference>
<keyword evidence="5" id="KW-0233">DNA recombination</keyword>
<evidence type="ECO:0000313" key="8">
    <source>
        <dbReference type="EMBL" id="ESN99049.1"/>
    </source>
</evidence>
<accession>T1EJR1</accession>
<dbReference type="EMBL" id="AMQM01001104">
    <property type="status" value="NOT_ANNOTATED_CDS"/>
    <property type="molecule type" value="Genomic_DNA"/>
</dbReference>
<dbReference type="eggNOG" id="KOG1433">
    <property type="taxonomic scope" value="Eukaryota"/>
</dbReference>
<reference evidence="8 10" key="2">
    <citation type="journal article" date="2013" name="Nature">
        <title>Insights into bilaterian evolution from three spiralian genomes.</title>
        <authorList>
            <person name="Simakov O."/>
            <person name="Marletaz F."/>
            <person name="Cho S.J."/>
            <person name="Edsinger-Gonzales E."/>
            <person name="Havlak P."/>
            <person name="Hellsten U."/>
            <person name="Kuo D.H."/>
            <person name="Larsson T."/>
            <person name="Lv J."/>
            <person name="Arendt D."/>
            <person name="Savage R."/>
            <person name="Osoegawa K."/>
            <person name="de Jong P."/>
            <person name="Grimwood J."/>
            <person name="Chapman J.A."/>
            <person name="Shapiro H."/>
            <person name="Aerts A."/>
            <person name="Otillar R.P."/>
            <person name="Terry A.Y."/>
            <person name="Boore J.L."/>
            <person name="Grigoriev I.V."/>
            <person name="Lindberg D.R."/>
            <person name="Seaver E.C."/>
            <person name="Weisblat D.A."/>
            <person name="Putnam N.H."/>
            <person name="Rokhsar D.S."/>
        </authorList>
    </citation>
    <scope>NUCLEOTIDE SEQUENCE</scope>
</reference>
<evidence type="ECO:0000256" key="2">
    <source>
        <dbReference type="ARBA" id="ARBA00007095"/>
    </source>
</evidence>
<dbReference type="Pfam" id="PF08423">
    <property type="entry name" value="Rad51"/>
    <property type="match status" value="1"/>
</dbReference>
<dbReference type="EnsemblMetazoa" id="HelroT146235">
    <property type="protein sequence ID" value="HelroP146235"/>
    <property type="gene ID" value="HelroG146235"/>
</dbReference>
<dbReference type="GO" id="GO:0033063">
    <property type="term" value="C:Rad51B-Rad51C-Rad51D-XRCC2 complex"/>
    <property type="evidence" value="ECO:0007669"/>
    <property type="project" value="InterPro"/>
</dbReference>
<protein>
    <recommendedName>
        <fullName evidence="7">RecA family profile 1 domain-containing protein</fullName>
    </recommendedName>
</protein>
<dbReference type="GO" id="GO:0000724">
    <property type="term" value="P:double-strand break repair via homologous recombination"/>
    <property type="evidence" value="ECO:0007669"/>
    <property type="project" value="InterPro"/>
</dbReference>
<feature type="domain" description="RecA family profile 1" evidence="7">
    <location>
        <begin position="76"/>
        <end position="120"/>
    </location>
</feature>
<dbReference type="InterPro" id="IPR013632">
    <property type="entry name" value="Rad51_C"/>
</dbReference>
<dbReference type="AlphaFoldDB" id="T1EJR1"/>
<comment type="subcellular location">
    <subcellularLocation>
        <location evidence="1">Nucleus</location>
    </subcellularLocation>
</comment>
<dbReference type="InterPro" id="IPR030548">
    <property type="entry name" value="RAD51B"/>
</dbReference>
<dbReference type="PANTHER" id="PTHR46456:SF1">
    <property type="entry name" value="DNA REPAIR PROTEIN RAD51 HOMOLOG 2"/>
    <property type="match status" value="1"/>
</dbReference>
<dbReference type="Pfam" id="PF26169">
    <property type="entry name" value="HHH_XRCC3_RpoA"/>
    <property type="match status" value="1"/>
</dbReference>
<dbReference type="GO" id="GO:0005524">
    <property type="term" value="F:ATP binding"/>
    <property type="evidence" value="ECO:0007669"/>
    <property type="project" value="InterPro"/>
</dbReference>
<dbReference type="Proteomes" id="UP000015101">
    <property type="component" value="Unassembled WGS sequence"/>
</dbReference>
<evidence type="ECO:0000256" key="4">
    <source>
        <dbReference type="ARBA" id="ARBA00023125"/>
    </source>
</evidence>
<dbReference type="InterPro" id="IPR020588">
    <property type="entry name" value="RecA_ATP-bd"/>
</dbReference>
<dbReference type="OrthoDB" id="5957327at2759"/>
<dbReference type="Gene3D" id="3.40.50.300">
    <property type="entry name" value="P-loop containing nucleotide triphosphate hydrolases"/>
    <property type="match status" value="1"/>
</dbReference>
<keyword evidence="10" id="KW-1185">Reference proteome</keyword>
<evidence type="ECO:0000256" key="5">
    <source>
        <dbReference type="ARBA" id="ARBA00023172"/>
    </source>
</evidence>
<organism evidence="9 10">
    <name type="scientific">Helobdella robusta</name>
    <name type="common">Californian leech</name>
    <dbReference type="NCBI Taxonomy" id="6412"/>
    <lineage>
        <taxon>Eukaryota</taxon>
        <taxon>Metazoa</taxon>
        <taxon>Spiralia</taxon>
        <taxon>Lophotrochozoa</taxon>
        <taxon>Annelida</taxon>
        <taxon>Clitellata</taxon>
        <taxon>Hirudinea</taxon>
        <taxon>Rhynchobdellida</taxon>
        <taxon>Glossiphoniidae</taxon>
        <taxon>Helobdella</taxon>
    </lineage>
</organism>
<gene>
    <name evidence="9" type="primary">20196811</name>
    <name evidence="8" type="ORF">HELRODRAFT_146235</name>
</gene>
<proteinExistence type="inferred from homology"/>
<dbReference type="InParanoid" id="T1EJR1"/>
<keyword evidence="6" id="KW-0539">Nucleus</keyword>
<evidence type="ECO:0000256" key="6">
    <source>
        <dbReference type="ARBA" id="ARBA00023242"/>
    </source>
</evidence>
<name>T1EJR1_HELRO</name>
<dbReference type="GO" id="GO:0140664">
    <property type="term" value="F:ATP-dependent DNA damage sensor activity"/>
    <property type="evidence" value="ECO:0007669"/>
    <property type="project" value="InterPro"/>
</dbReference>
<dbReference type="KEGG" id="hro:HELRODRAFT_146235"/>
<dbReference type="CTD" id="20196811"/>
<evidence type="ECO:0000313" key="9">
    <source>
        <dbReference type="EnsemblMetazoa" id="HelroP146235"/>
    </source>
</evidence>
<evidence type="ECO:0000259" key="7">
    <source>
        <dbReference type="PROSITE" id="PS50162"/>
    </source>
</evidence>
<dbReference type="RefSeq" id="XP_009022955.1">
    <property type="nucleotide sequence ID" value="XM_009024707.1"/>
</dbReference>